<sequence length="93" mass="10794">MFYSAQATTSCRRTVHQWDIAKAYGKSRAAISKVLKPEYALGVMKTAEGLQMKGRTMVLRAIREESKKKKMQRQHQQQKQKGDTHEKARQKRT</sequence>
<evidence type="ECO:0000256" key="1">
    <source>
        <dbReference type="SAM" id="MobiDB-lite"/>
    </source>
</evidence>
<protein>
    <submittedName>
        <fullName evidence="2 3">Uncharacterized protein</fullName>
    </submittedName>
</protein>
<dbReference type="EnsemblProtists" id="EKX33725">
    <property type="protein sequence ID" value="EKX33725"/>
    <property type="gene ID" value="GUITHDRAFT_120055"/>
</dbReference>
<evidence type="ECO:0000313" key="3">
    <source>
        <dbReference type="EnsemblProtists" id="EKX33725"/>
    </source>
</evidence>
<evidence type="ECO:0000313" key="2">
    <source>
        <dbReference type="EMBL" id="EKX33725.1"/>
    </source>
</evidence>
<dbReference type="RefSeq" id="XP_005820705.1">
    <property type="nucleotide sequence ID" value="XM_005820648.1"/>
</dbReference>
<dbReference type="KEGG" id="gtt:GUITHDRAFT_120055"/>
<proteinExistence type="predicted"/>
<dbReference type="EMBL" id="JH993131">
    <property type="protein sequence ID" value="EKX33725.1"/>
    <property type="molecule type" value="Genomic_DNA"/>
</dbReference>
<feature type="compositionally biased region" description="Basic residues" evidence="1">
    <location>
        <begin position="68"/>
        <end position="78"/>
    </location>
</feature>
<dbReference type="GeneID" id="17290479"/>
<organism evidence="2">
    <name type="scientific">Guillardia theta (strain CCMP2712)</name>
    <name type="common">Cryptophyte</name>
    <dbReference type="NCBI Taxonomy" id="905079"/>
    <lineage>
        <taxon>Eukaryota</taxon>
        <taxon>Cryptophyceae</taxon>
        <taxon>Pyrenomonadales</taxon>
        <taxon>Geminigeraceae</taxon>
        <taxon>Guillardia</taxon>
    </lineage>
</organism>
<reference evidence="4" key="2">
    <citation type="submission" date="2012-11" db="EMBL/GenBank/DDBJ databases">
        <authorList>
            <person name="Kuo A."/>
            <person name="Curtis B.A."/>
            <person name="Tanifuji G."/>
            <person name="Burki F."/>
            <person name="Gruber A."/>
            <person name="Irimia M."/>
            <person name="Maruyama S."/>
            <person name="Arias M.C."/>
            <person name="Ball S.G."/>
            <person name="Gile G.H."/>
            <person name="Hirakawa Y."/>
            <person name="Hopkins J.F."/>
            <person name="Rensing S.A."/>
            <person name="Schmutz J."/>
            <person name="Symeonidi A."/>
            <person name="Elias M."/>
            <person name="Eveleigh R.J."/>
            <person name="Herman E.K."/>
            <person name="Klute M.J."/>
            <person name="Nakayama T."/>
            <person name="Obornik M."/>
            <person name="Reyes-Prieto A."/>
            <person name="Armbrust E.V."/>
            <person name="Aves S.J."/>
            <person name="Beiko R.G."/>
            <person name="Coutinho P."/>
            <person name="Dacks J.B."/>
            <person name="Durnford D.G."/>
            <person name="Fast N.M."/>
            <person name="Green B.R."/>
            <person name="Grisdale C."/>
            <person name="Hempe F."/>
            <person name="Henrissat B."/>
            <person name="Hoppner M.P."/>
            <person name="Ishida K.-I."/>
            <person name="Kim E."/>
            <person name="Koreny L."/>
            <person name="Kroth P.G."/>
            <person name="Liu Y."/>
            <person name="Malik S.-B."/>
            <person name="Maier U.G."/>
            <person name="McRose D."/>
            <person name="Mock T."/>
            <person name="Neilson J.A."/>
            <person name="Onodera N.T."/>
            <person name="Poole A.M."/>
            <person name="Pritham E.J."/>
            <person name="Richards T.A."/>
            <person name="Rocap G."/>
            <person name="Roy S.W."/>
            <person name="Sarai C."/>
            <person name="Schaack S."/>
            <person name="Shirato S."/>
            <person name="Slamovits C.H."/>
            <person name="Spencer D.F."/>
            <person name="Suzuki S."/>
            <person name="Worden A.Z."/>
            <person name="Zauner S."/>
            <person name="Barry K."/>
            <person name="Bell C."/>
            <person name="Bharti A.K."/>
            <person name="Crow J.A."/>
            <person name="Grimwood J."/>
            <person name="Kramer R."/>
            <person name="Lindquist E."/>
            <person name="Lucas S."/>
            <person name="Salamov A."/>
            <person name="McFadden G.I."/>
            <person name="Lane C.E."/>
            <person name="Keeling P.J."/>
            <person name="Gray M.W."/>
            <person name="Grigoriev I.V."/>
            <person name="Archibald J.M."/>
        </authorList>
    </citation>
    <scope>NUCLEOTIDE SEQUENCE</scope>
    <source>
        <strain evidence="4">CCMP2712</strain>
    </source>
</reference>
<reference evidence="2 4" key="1">
    <citation type="journal article" date="2012" name="Nature">
        <title>Algal genomes reveal evolutionary mosaicism and the fate of nucleomorphs.</title>
        <authorList>
            <consortium name="DOE Joint Genome Institute"/>
            <person name="Curtis B.A."/>
            <person name="Tanifuji G."/>
            <person name="Burki F."/>
            <person name="Gruber A."/>
            <person name="Irimia M."/>
            <person name="Maruyama S."/>
            <person name="Arias M.C."/>
            <person name="Ball S.G."/>
            <person name="Gile G.H."/>
            <person name="Hirakawa Y."/>
            <person name="Hopkins J.F."/>
            <person name="Kuo A."/>
            <person name="Rensing S.A."/>
            <person name="Schmutz J."/>
            <person name="Symeonidi A."/>
            <person name="Elias M."/>
            <person name="Eveleigh R.J."/>
            <person name="Herman E.K."/>
            <person name="Klute M.J."/>
            <person name="Nakayama T."/>
            <person name="Obornik M."/>
            <person name="Reyes-Prieto A."/>
            <person name="Armbrust E.V."/>
            <person name="Aves S.J."/>
            <person name="Beiko R.G."/>
            <person name="Coutinho P."/>
            <person name="Dacks J.B."/>
            <person name="Durnford D.G."/>
            <person name="Fast N.M."/>
            <person name="Green B.R."/>
            <person name="Grisdale C.J."/>
            <person name="Hempel F."/>
            <person name="Henrissat B."/>
            <person name="Hoppner M.P."/>
            <person name="Ishida K."/>
            <person name="Kim E."/>
            <person name="Koreny L."/>
            <person name="Kroth P.G."/>
            <person name="Liu Y."/>
            <person name="Malik S.B."/>
            <person name="Maier U.G."/>
            <person name="McRose D."/>
            <person name="Mock T."/>
            <person name="Neilson J.A."/>
            <person name="Onodera N.T."/>
            <person name="Poole A.M."/>
            <person name="Pritham E.J."/>
            <person name="Richards T.A."/>
            <person name="Rocap G."/>
            <person name="Roy S.W."/>
            <person name="Sarai C."/>
            <person name="Schaack S."/>
            <person name="Shirato S."/>
            <person name="Slamovits C.H."/>
            <person name="Spencer D.F."/>
            <person name="Suzuki S."/>
            <person name="Worden A.Z."/>
            <person name="Zauner S."/>
            <person name="Barry K."/>
            <person name="Bell C."/>
            <person name="Bharti A.K."/>
            <person name="Crow J.A."/>
            <person name="Grimwood J."/>
            <person name="Kramer R."/>
            <person name="Lindquist E."/>
            <person name="Lucas S."/>
            <person name="Salamov A."/>
            <person name="McFadden G.I."/>
            <person name="Lane C.E."/>
            <person name="Keeling P.J."/>
            <person name="Gray M.W."/>
            <person name="Grigoriev I.V."/>
            <person name="Archibald J.M."/>
        </authorList>
    </citation>
    <scope>NUCLEOTIDE SEQUENCE</scope>
    <source>
        <strain evidence="2 4">CCMP2712</strain>
    </source>
</reference>
<name>L1ID12_GUITC</name>
<feature type="region of interest" description="Disordered" evidence="1">
    <location>
        <begin position="62"/>
        <end position="93"/>
    </location>
</feature>
<dbReference type="HOGENOM" id="CLU_2404205_0_0_1"/>
<dbReference type="PaxDb" id="55529-EKX33725"/>
<keyword evidence="4" id="KW-1185">Reference proteome</keyword>
<reference evidence="3" key="3">
    <citation type="submission" date="2016-03" db="UniProtKB">
        <authorList>
            <consortium name="EnsemblProtists"/>
        </authorList>
    </citation>
    <scope>IDENTIFICATION</scope>
</reference>
<dbReference type="AlphaFoldDB" id="L1ID12"/>
<dbReference type="Proteomes" id="UP000011087">
    <property type="component" value="Unassembled WGS sequence"/>
</dbReference>
<evidence type="ECO:0000313" key="4">
    <source>
        <dbReference type="Proteomes" id="UP000011087"/>
    </source>
</evidence>
<accession>L1ID12</accession>
<gene>
    <name evidence="2" type="ORF">GUITHDRAFT_120055</name>
</gene>